<proteinExistence type="predicted"/>
<evidence type="ECO:0000313" key="2">
    <source>
        <dbReference type="EMBL" id="MDR5590516.1"/>
    </source>
</evidence>
<gene>
    <name evidence="2" type="ORF">RE431_07690</name>
</gene>
<dbReference type="Pfam" id="PF01266">
    <property type="entry name" value="DAO"/>
    <property type="match status" value="1"/>
</dbReference>
<dbReference type="Gene3D" id="3.30.9.10">
    <property type="entry name" value="D-Amino Acid Oxidase, subunit A, domain 2"/>
    <property type="match status" value="1"/>
</dbReference>
<feature type="domain" description="FAD dependent oxidoreductase" evidence="1">
    <location>
        <begin position="31"/>
        <end position="376"/>
    </location>
</feature>
<name>A0ABU1EQ50_9FLAO</name>
<keyword evidence="3" id="KW-1185">Reference proteome</keyword>
<evidence type="ECO:0000259" key="1">
    <source>
        <dbReference type="Pfam" id="PF01266"/>
    </source>
</evidence>
<dbReference type="EC" id="1.-.-.-" evidence="2"/>
<reference evidence="3" key="1">
    <citation type="submission" date="2023-07" db="EMBL/GenBank/DDBJ databases">
        <title>Christiangramia sp. SM2212., a novel bacterium of the family Flavobacteriaceae isolated from the sea sediment.</title>
        <authorList>
            <person name="Wang J."/>
            <person name="Zhang X."/>
        </authorList>
    </citation>
    <scope>NUCLEOTIDE SEQUENCE [LARGE SCALE GENOMIC DNA]</scope>
    <source>
        <strain evidence="3">SM2212</strain>
    </source>
</reference>
<dbReference type="PANTHER" id="PTHR13847:SF201">
    <property type="entry name" value="PUTATIBE OXIDOREDUCTASE"/>
    <property type="match status" value="1"/>
</dbReference>
<dbReference type="GO" id="GO:0016491">
    <property type="term" value="F:oxidoreductase activity"/>
    <property type="evidence" value="ECO:0007669"/>
    <property type="project" value="UniProtKB-KW"/>
</dbReference>
<accession>A0ABU1EQ50</accession>
<dbReference type="RefSeq" id="WP_309561392.1">
    <property type="nucleotide sequence ID" value="NZ_JAVJIU010000003.1"/>
</dbReference>
<dbReference type="InterPro" id="IPR006076">
    <property type="entry name" value="FAD-dep_OxRdtase"/>
</dbReference>
<protein>
    <submittedName>
        <fullName evidence="2">FAD-dependent oxidoreductase</fullName>
        <ecNumber evidence="2">1.-.-.-</ecNumber>
    </submittedName>
</protein>
<dbReference type="PANTHER" id="PTHR13847">
    <property type="entry name" value="SARCOSINE DEHYDROGENASE-RELATED"/>
    <property type="match status" value="1"/>
</dbReference>
<keyword evidence="2" id="KW-0560">Oxidoreductase</keyword>
<dbReference type="InterPro" id="IPR036188">
    <property type="entry name" value="FAD/NAD-bd_sf"/>
</dbReference>
<sequence length="400" mass="45668">MDIRSNEPYWLIKNSLGTSYPSLQENINSQVVIIGGGITGALIAYKLINEGFKVVMVERRDVFNGSSAASTAMLQYEIDEPLHLLIEKVGHTNAVSSYRNCEQAIFDLEKIVKEVKSDCEFERKNSIYFTSNKSDLDFIRKEYEVRKEYGFEVQLLQKEALQKLGIKKGLLGIKSKSGAVMDPYELSKDLLKYCTDKSMNIYDRTEIDKINYLDKGIELLTKTGCIIYCDHVIHCTGYESTESLNEEVVKLKSTYAMASESLKKLPNAFKKNIFWNTDEPYLYFRATVDNRIIMGGGDENFKNAKKRDALLPKKEKSLLKAFNKTFPEIEYIPDYSWAGTFGETKDGLPYIGKPDEDKNESYVLGFGGNGITFSVMAMDCILPILHKEPHDYLEYYKFGR</sequence>
<dbReference type="SUPFAM" id="SSF51905">
    <property type="entry name" value="FAD/NAD(P)-binding domain"/>
    <property type="match status" value="1"/>
</dbReference>
<dbReference type="Gene3D" id="3.50.50.60">
    <property type="entry name" value="FAD/NAD(P)-binding domain"/>
    <property type="match status" value="1"/>
</dbReference>
<dbReference type="Proteomes" id="UP001257234">
    <property type="component" value="Unassembled WGS sequence"/>
</dbReference>
<comment type="caution">
    <text evidence="2">The sequence shown here is derived from an EMBL/GenBank/DDBJ whole genome shotgun (WGS) entry which is preliminary data.</text>
</comment>
<evidence type="ECO:0000313" key="3">
    <source>
        <dbReference type="Proteomes" id="UP001257234"/>
    </source>
</evidence>
<dbReference type="EMBL" id="JAVJIU010000003">
    <property type="protein sequence ID" value="MDR5590516.1"/>
    <property type="molecule type" value="Genomic_DNA"/>
</dbReference>
<organism evidence="2 3">
    <name type="scientific">Christiangramia sediminicola</name>
    <dbReference type="NCBI Taxonomy" id="3073267"/>
    <lineage>
        <taxon>Bacteria</taxon>
        <taxon>Pseudomonadati</taxon>
        <taxon>Bacteroidota</taxon>
        <taxon>Flavobacteriia</taxon>
        <taxon>Flavobacteriales</taxon>
        <taxon>Flavobacteriaceae</taxon>
        <taxon>Christiangramia</taxon>
    </lineage>
</organism>